<evidence type="ECO:0000313" key="2">
    <source>
        <dbReference type="EMBL" id="AKU43054.1"/>
    </source>
</evidence>
<evidence type="ECO:0000259" key="1">
    <source>
        <dbReference type="Pfam" id="PF22763"/>
    </source>
</evidence>
<reference evidence="2 3" key="1">
    <citation type="journal article" date="2016" name="Genome Announc.">
        <title>Complete Genome Sequences of Five Bacteriophages That Infect Rhodobacter capsulatus.</title>
        <authorList>
            <person name="Bollivar D.W."/>
            <person name="Bernardoni B."/>
            <person name="Bockman M.R."/>
            <person name="Miller B.M."/>
            <person name="Russell D.A."/>
            <person name="Delesalle V.A."/>
            <person name="Krukonis G.P."/>
            <person name="Hatfull G.F."/>
            <person name="Cross M.R."/>
            <person name="Szewczyk M.M."/>
            <person name="Eppurath A."/>
        </authorList>
    </citation>
    <scope>NUCLEOTIDE SEQUENCE [LARGE SCALE GENOMIC DNA]</scope>
</reference>
<keyword evidence="2" id="KW-0067">ATP-binding</keyword>
<keyword evidence="3" id="KW-1185">Reference proteome</keyword>
<accession>A0A0K1LKV4</accession>
<dbReference type="InterPro" id="IPR054468">
    <property type="entry name" value="NrSPol-like_HBD"/>
</dbReference>
<proteinExistence type="predicted"/>
<organism evidence="2 3">
    <name type="scientific">Rhodobacter phage RcTitan</name>
    <dbReference type="NCBI Taxonomy" id="1662330"/>
    <lineage>
        <taxon>Viruses</taxon>
        <taxon>Duplodnaviria</taxon>
        <taxon>Heunggongvirae</taxon>
        <taxon>Uroviricota</taxon>
        <taxon>Caudoviricetes</taxon>
        <taxon>Titanvirus</taxon>
        <taxon>Titanvirus rctitan</taxon>
    </lineage>
</organism>
<sequence length="770" mass="84947">MFEELNNAPDELKLWPQWIVWRYEDLNAKKPTKVPYCARSGRLASVTDPTTWGTFEEVFAVLQTGWYAGAGFVLTKGDPFAFADLDDTEGDAAAFAQQQVIFNESQGYAELSPSGKGLHIIMKADIPTGRRRGKIEIYSSARYMTMTGNVYRPGPVLAQQELATSLFEQLGKGKAATAYFAGLEEPTETDEEVYNRAFRAANGDKFGELWAGRWEGMYSSQSEADFALVDILAFYTQNRAQIVRMFRLSELGKRDKAKRDDYINYMLNKCFDRILPPVDIDGLRNQIEAAIAARKHVEEQSQNQPVAKIVAGDDVTISSERYPVPPGLVGEIARFIYAQAPRQIPEVAIAGALGFVAGITGRAFNVSATGLNQYLLLLAPTGVGKEAMARGIDKLVNAVIKTVPTANEFMGPGSIASSPALIKYMSKGPKSFVSIVGEFGLYLQQLGSHNAPPHLIELRKLILDLYNKSGQGNMLRPSIYSDRDKNTPEFPAPGFSLLGESTPEKFYEGLHEGLLSEGLLPRFTIIEYHGKKPELNRNHANVIPSPDMVERLASLFAICQGLNSQSMAQNVGFTPEAQASMDQYEIRCTAKENAADRDIVRQVWSRCHVKAMKLAAIVAVGCNPYAPMITEEIGEWARKIVNEDAVNLLKRFDAGEIGIDNEEQKQLAALMKAVKSYVVSPWPEVAKYSGDGASNLHSARIVPYSFLHRKLAAVAVFRKDRQGATQAIKRALKTLTERGDLAEMSRAVMSKEYGSASVAYAIERPSAFEI</sequence>
<name>A0A0K1LKV4_9CAUD</name>
<dbReference type="EMBL" id="KR935213">
    <property type="protein sequence ID" value="AKU43054.1"/>
    <property type="molecule type" value="Genomic_DNA"/>
</dbReference>
<keyword evidence="2" id="KW-0378">Hydrolase</keyword>
<dbReference type="OrthoDB" id="181at10239"/>
<dbReference type="Pfam" id="PF22763">
    <property type="entry name" value="NrS1-1_pol-like_HBD"/>
    <property type="match status" value="1"/>
</dbReference>
<dbReference type="GeneID" id="26796470"/>
<dbReference type="Proteomes" id="UP000203710">
    <property type="component" value="Segment"/>
</dbReference>
<dbReference type="RefSeq" id="YP_009225702.1">
    <property type="nucleotide sequence ID" value="NC_029097.1"/>
</dbReference>
<feature type="domain" description="NrS-1 polymerase-like HBD" evidence="1">
    <location>
        <begin position="221"/>
        <end position="269"/>
    </location>
</feature>
<gene>
    <name evidence="2" type="ORF">RCTITAN_37</name>
</gene>
<protein>
    <submittedName>
        <fullName evidence="2">Replicative primase/helicase</fullName>
    </submittedName>
</protein>
<keyword evidence="2" id="KW-0347">Helicase</keyword>
<keyword evidence="2" id="KW-0547">Nucleotide-binding</keyword>
<dbReference type="GO" id="GO:0004386">
    <property type="term" value="F:helicase activity"/>
    <property type="evidence" value="ECO:0007669"/>
    <property type="project" value="UniProtKB-KW"/>
</dbReference>
<evidence type="ECO:0000313" key="3">
    <source>
        <dbReference type="Proteomes" id="UP000203710"/>
    </source>
</evidence>
<dbReference type="KEGG" id="vg:26796470"/>